<evidence type="ECO:0000256" key="2">
    <source>
        <dbReference type="ARBA" id="ARBA00022723"/>
    </source>
</evidence>
<dbReference type="PANTHER" id="PTHR30502:SF0">
    <property type="entry name" value="PHOSPHOENOLPYRUVATE CARBOXYLASE FAMILY PROTEIN"/>
    <property type="match status" value="1"/>
</dbReference>
<evidence type="ECO:0000256" key="1">
    <source>
        <dbReference type="ARBA" id="ARBA00005568"/>
    </source>
</evidence>
<evidence type="ECO:0000259" key="4">
    <source>
        <dbReference type="Pfam" id="PF03328"/>
    </source>
</evidence>
<dbReference type="RefSeq" id="WP_342806791.1">
    <property type="nucleotide sequence ID" value="NZ_JAOPJZ010000002.1"/>
</dbReference>
<name>A0AAP2Z5V7_9EURY</name>
<keyword evidence="6" id="KW-1185">Reference proteome</keyword>
<dbReference type="InterPro" id="IPR040442">
    <property type="entry name" value="Pyrv_kinase-like_dom_sf"/>
</dbReference>
<dbReference type="PANTHER" id="PTHR30502">
    <property type="entry name" value="2-KETO-3-DEOXY-L-RHAMNONATE ALDOLASE"/>
    <property type="match status" value="1"/>
</dbReference>
<organism evidence="5 6">
    <name type="scientific">Natronosalvus hydrolyticus</name>
    <dbReference type="NCBI Taxonomy" id="2979988"/>
    <lineage>
        <taxon>Archaea</taxon>
        <taxon>Methanobacteriati</taxon>
        <taxon>Methanobacteriota</taxon>
        <taxon>Stenosarchaea group</taxon>
        <taxon>Halobacteria</taxon>
        <taxon>Halobacteriales</taxon>
        <taxon>Natrialbaceae</taxon>
        <taxon>Natronosalvus</taxon>
    </lineage>
</organism>
<dbReference type="GO" id="GO:0046872">
    <property type="term" value="F:metal ion binding"/>
    <property type="evidence" value="ECO:0007669"/>
    <property type="project" value="UniProtKB-KW"/>
</dbReference>
<evidence type="ECO:0000313" key="5">
    <source>
        <dbReference type="EMBL" id="MCU4751231.1"/>
    </source>
</evidence>
<reference evidence="5 6" key="1">
    <citation type="submission" date="2022-09" db="EMBL/GenBank/DDBJ databases">
        <title>Enrichment on poylsaccharides allowed isolation of novel metabolic and taxonomic groups of Haloarchaea.</title>
        <authorList>
            <person name="Sorokin D.Y."/>
            <person name="Elcheninov A.G."/>
            <person name="Khizhniak T.V."/>
            <person name="Kolganova T.V."/>
            <person name="Kublanov I.V."/>
        </authorList>
    </citation>
    <scope>NUCLEOTIDE SEQUENCE [LARGE SCALE GENOMIC DNA]</scope>
    <source>
        <strain evidence="5 6">AArc-curdl1</strain>
    </source>
</reference>
<dbReference type="InterPro" id="IPR050251">
    <property type="entry name" value="HpcH-HpaI_aldolase"/>
</dbReference>
<dbReference type="InterPro" id="IPR005000">
    <property type="entry name" value="Aldolase/citrate-lyase_domain"/>
</dbReference>
<feature type="domain" description="HpcH/HpaI aldolase/citrate lyase" evidence="4">
    <location>
        <begin position="23"/>
        <end position="228"/>
    </location>
</feature>
<dbReference type="EMBL" id="JAOPJZ010000002">
    <property type="protein sequence ID" value="MCU4751231.1"/>
    <property type="molecule type" value="Genomic_DNA"/>
</dbReference>
<comment type="caution">
    <text evidence="5">The sequence shown here is derived from an EMBL/GenBank/DDBJ whole genome shotgun (WGS) entry which is preliminary data.</text>
</comment>
<keyword evidence="2" id="KW-0479">Metal-binding</keyword>
<dbReference type="Gene3D" id="3.20.20.60">
    <property type="entry name" value="Phosphoenolpyruvate-binding domains"/>
    <property type="match status" value="1"/>
</dbReference>
<proteinExistence type="inferred from homology"/>
<dbReference type="Pfam" id="PF03328">
    <property type="entry name" value="HpcH_HpaI"/>
    <property type="match status" value="1"/>
</dbReference>
<dbReference type="AlphaFoldDB" id="A0AAP2Z5V7"/>
<keyword evidence="3 5" id="KW-0456">Lyase</keyword>
<comment type="similarity">
    <text evidence="1">Belongs to the HpcH/HpaI aldolase family.</text>
</comment>
<evidence type="ECO:0000313" key="6">
    <source>
        <dbReference type="Proteomes" id="UP001321047"/>
    </source>
</evidence>
<evidence type="ECO:0000256" key="3">
    <source>
        <dbReference type="ARBA" id="ARBA00023239"/>
    </source>
</evidence>
<dbReference type="Proteomes" id="UP001321047">
    <property type="component" value="Unassembled WGS sequence"/>
</dbReference>
<dbReference type="SUPFAM" id="SSF51621">
    <property type="entry name" value="Phosphoenolpyruvate/pyruvate domain"/>
    <property type="match status" value="1"/>
</dbReference>
<dbReference type="GO" id="GO:0016832">
    <property type="term" value="F:aldehyde-lyase activity"/>
    <property type="evidence" value="ECO:0007669"/>
    <property type="project" value="TreeGrafter"/>
</dbReference>
<accession>A0AAP2Z5V7</accession>
<protein>
    <submittedName>
        <fullName evidence="5">Aldolase/citrate lyase family protein</fullName>
    </submittedName>
</protein>
<dbReference type="InterPro" id="IPR015813">
    <property type="entry name" value="Pyrv/PenolPyrv_kinase-like_dom"/>
</dbReference>
<sequence length="248" mass="27098">MEPRQSFVELVNSEATAMGTNLKSGSPVLAEALGYSDLDFLLVDRQHGSPLMEGLEEIVRAADLQDVPVVVRTPVDDTSMITYLLDNGVRGIMLPMVEDVETVREASSHMRYKDGRSLGSYSRAARFGAVPKPRYADYVNEELALLPMIETTAGLDLVDELSSMPEVTALAIGPGDLAWSLGVPYDSEEHHEALDEIFEVAASNDCPVGTFAPAVAHVEQFIERAAYLIHSSDASITMNYFDELLTDE</sequence>
<gene>
    <name evidence="5" type="ORF">OB919_04415</name>
</gene>
<dbReference type="GO" id="GO:0005737">
    <property type="term" value="C:cytoplasm"/>
    <property type="evidence" value="ECO:0007669"/>
    <property type="project" value="TreeGrafter"/>
</dbReference>